<evidence type="ECO:0000259" key="2">
    <source>
        <dbReference type="PROSITE" id="PS50930"/>
    </source>
</evidence>
<feature type="transmembrane region" description="Helical" evidence="1">
    <location>
        <begin position="107"/>
        <end position="125"/>
    </location>
</feature>
<dbReference type="PROSITE" id="PS50930">
    <property type="entry name" value="HTH_LYTTR"/>
    <property type="match status" value="1"/>
</dbReference>
<feature type="transmembrane region" description="Helical" evidence="1">
    <location>
        <begin position="35"/>
        <end position="57"/>
    </location>
</feature>
<feature type="transmembrane region" description="Helical" evidence="1">
    <location>
        <begin position="7"/>
        <end position="29"/>
    </location>
</feature>
<comment type="caution">
    <text evidence="3">The sequence shown here is derived from an EMBL/GenBank/DDBJ whole genome shotgun (WGS) entry which is preliminary data.</text>
</comment>
<keyword evidence="1" id="KW-0472">Membrane</keyword>
<keyword evidence="1" id="KW-0812">Transmembrane</keyword>
<dbReference type="Pfam" id="PF04397">
    <property type="entry name" value="LytTR"/>
    <property type="match status" value="1"/>
</dbReference>
<gene>
    <name evidence="3" type="ORF">EAT49_17150</name>
</gene>
<feature type="domain" description="HTH LytTR-type" evidence="2">
    <location>
        <begin position="155"/>
        <end position="242"/>
    </location>
</feature>
<dbReference type="Gene3D" id="2.40.50.1020">
    <property type="entry name" value="LytTr DNA-binding domain"/>
    <property type="match status" value="1"/>
</dbReference>
<evidence type="ECO:0000313" key="4">
    <source>
        <dbReference type="Proteomes" id="UP000268016"/>
    </source>
</evidence>
<dbReference type="GO" id="GO:0003677">
    <property type="term" value="F:DNA binding"/>
    <property type="evidence" value="ECO:0007669"/>
    <property type="project" value="InterPro"/>
</dbReference>
<reference evidence="3 4" key="1">
    <citation type="submission" date="2018-10" db="EMBL/GenBank/DDBJ databases">
        <title>Histidinibacterium lentulum gen. nov., sp. nov., a marine bacterium from the culture broth of Picochlorum sp. 122.</title>
        <authorList>
            <person name="Wang G."/>
        </authorList>
    </citation>
    <scope>NUCLEOTIDE SEQUENCE [LARGE SCALE GENOMIC DNA]</scope>
    <source>
        <strain evidence="3 4">B17</strain>
    </source>
</reference>
<accession>A0A3N2QS16</accession>
<feature type="transmembrane region" description="Helical" evidence="1">
    <location>
        <begin position="69"/>
        <end position="95"/>
    </location>
</feature>
<evidence type="ECO:0000256" key="1">
    <source>
        <dbReference type="SAM" id="Phobius"/>
    </source>
</evidence>
<dbReference type="SMART" id="SM00850">
    <property type="entry name" value="LytTR"/>
    <property type="match status" value="1"/>
</dbReference>
<organism evidence="3 4">
    <name type="scientific">Histidinibacterium lentulum</name>
    <dbReference type="NCBI Taxonomy" id="2480588"/>
    <lineage>
        <taxon>Bacteria</taxon>
        <taxon>Pseudomonadati</taxon>
        <taxon>Pseudomonadota</taxon>
        <taxon>Alphaproteobacteria</taxon>
        <taxon>Rhodobacterales</taxon>
        <taxon>Paracoccaceae</taxon>
        <taxon>Histidinibacterium</taxon>
    </lineage>
</organism>
<evidence type="ECO:0000313" key="3">
    <source>
        <dbReference type="EMBL" id="ROT98001.1"/>
    </source>
</evidence>
<protein>
    <submittedName>
        <fullName evidence="3">LytTR family transcriptional regulator</fullName>
    </submittedName>
</protein>
<keyword evidence="1" id="KW-1133">Transmembrane helix</keyword>
<dbReference type="InterPro" id="IPR007492">
    <property type="entry name" value="LytTR_DNA-bd_dom"/>
</dbReference>
<name>A0A3N2QS16_9RHOB</name>
<proteinExistence type="predicted"/>
<sequence>MGDRRVLAGLAGVGAILGIAGPFGTGASMILLPRILYWTTVAAVTWSIGVLVSLSLGPMLERRGTGLPLRILTLGLVTGLAISGAVMAINAAAFGTLPSGPAELAEFVLTLVAIAILVTALGTILDRQPEGREAGAEDDSPPVLARLPVEKRGRLLALSAEDHYVRVRTDRGDHMILMRLADAIAETAPEPGLQVHRSHWIARDAVHAARRHGDRAILTLATGEEIPVSRANVPQLRTEGLL</sequence>
<dbReference type="AlphaFoldDB" id="A0A3N2QS16"/>
<keyword evidence="4" id="KW-1185">Reference proteome</keyword>
<dbReference type="Proteomes" id="UP000268016">
    <property type="component" value="Unassembled WGS sequence"/>
</dbReference>
<dbReference type="EMBL" id="RDRB01000010">
    <property type="protein sequence ID" value="ROT98001.1"/>
    <property type="molecule type" value="Genomic_DNA"/>
</dbReference>